<feature type="region of interest" description="Disordered" evidence="1">
    <location>
        <begin position="151"/>
        <end position="219"/>
    </location>
</feature>
<feature type="compositionally biased region" description="Low complexity" evidence="1">
    <location>
        <begin position="97"/>
        <end position="106"/>
    </location>
</feature>
<proteinExistence type="predicted"/>
<dbReference type="Proteomes" id="UP001341840">
    <property type="component" value="Unassembled WGS sequence"/>
</dbReference>
<keyword evidence="3" id="KW-1185">Reference proteome</keyword>
<comment type="caution">
    <text evidence="2">The sequence shown here is derived from an EMBL/GenBank/DDBJ whole genome shotgun (WGS) entry which is preliminary data.</text>
</comment>
<accession>A0ABU6RFS6</accession>
<evidence type="ECO:0000256" key="1">
    <source>
        <dbReference type="SAM" id="MobiDB-lite"/>
    </source>
</evidence>
<evidence type="ECO:0000313" key="3">
    <source>
        <dbReference type="Proteomes" id="UP001341840"/>
    </source>
</evidence>
<gene>
    <name evidence="2" type="ORF">PIB30_044041</name>
</gene>
<dbReference type="EMBL" id="JASCZI010030468">
    <property type="protein sequence ID" value="MED6122882.1"/>
    <property type="molecule type" value="Genomic_DNA"/>
</dbReference>
<sequence>MRPPASRRGRRSTVRPFALDHFIPVVPSPRPTPLRPLPQRYVVFPIDGYLLRQHLSTGCNRETSIEMSQSQSFSSEASVRGSASATSSRRSFDNPMDQSDSSNSADSFDDLVSRYDAGKFTFEAAIGFSKPTMMFDSAIVSLGKDDSGSLIIDGPAIRPSKPSIQTENPLRENEKQPLQAEPEQQQKSPNTEVEGPATRESNKNPVEEEEQPELVNVLM</sequence>
<reference evidence="2 3" key="1">
    <citation type="journal article" date="2023" name="Plants (Basel)">
        <title>Bridging the Gap: Combining Genomics and Transcriptomics Approaches to Understand Stylosanthes scabra, an Orphan Legume from the Brazilian Caatinga.</title>
        <authorList>
            <person name="Ferreira-Neto J.R.C."/>
            <person name="da Silva M.D."/>
            <person name="Binneck E."/>
            <person name="de Melo N.F."/>
            <person name="da Silva R.H."/>
            <person name="de Melo A.L.T.M."/>
            <person name="Pandolfi V."/>
            <person name="Bustamante F.O."/>
            <person name="Brasileiro-Vidal A.C."/>
            <person name="Benko-Iseppon A.M."/>
        </authorList>
    </citation>
    <scope>NUCLEOTIDE SEQUENCE [LARGE SCALE GENOMIC DNA]</scope>
    <source>
        <tissue evidence="2">Leaves</tissue>
    </source>
</reference>
<organism evidence="2 3">
    <name type="scientific">Stylosanthes scabra</name>
    <dbReference type="NCBI Taxonomy" id="79078"/>
    <lineage>
        <taxon>Eukaryota</taxon>
        <taxon>Viridiplantae</taxon>
        <taxon>Streptophyta</taxon>
        <taxon>Embryophyta</taxon>
        <taxon>Tracheophyta</taxon>
        <taxon>Spermatophyta</taxon>
        <taxon>Magnoliopsida</taxon>
        <taxon>eudicotyledons</taxon>
        <taxon>Gunneridae</taxon>
        <taxon>Pentapetalae</taxon>
        <taxon>rosids</taxon>
        <taxon>fabids</taxon>
        <taxon>Fabales</taxon>
        <taxon>Fabaceae</taxon>
        <taxon>Papilionoideae</taxon>
        <taxon>50 kb inversion clade</taxon>
        <taxon>dalbergioids sensu lato</taxon>
        <taxon>Dalbergieae</taxon>
        <taxon>Pterocarpus clade</taxon>
        <taxon>Stylosanthes</taxon>
    </lineage>
</organism>
<feature type="compositionally biased region" description="Low complexity" evidence="1">
    <location>
        <begin position="65"/>
        <end position="89"/>
    </location>
</feature>
<feature type="compositionally biased region" description="Polar residues" evidence="1">
    <location>
        <begin position="182"/>
        <end position="191"/>
    </location>
</feature>
<protein>
    <submittedName>
        <fullName evidence="2">Uncharacterized protein</fullName>
    </submittedName>
</protein>
<evidence type="ECO:0000313" key="2">
    <source>
        <dbReference type="EMBL" id="MED6122882.1"/>
    </source>
</evidence>
<name>A0ABU6RFS6_9FABA</name>
<feature type="region of interest" description="Disordered" evidence="1">
    <location>
        <begin position="62"/>
        <end position="106"/>
    </location>
</feature>